<dbReference type="InterPro" id="IPR001005">
    <property type="entry name" value="SANT/Myb"/>
</dbReference>
<reference evidence="11" key="1">
    <citation type="submission" date="2025-08" db="UniProtKB">
        <authorList>
            <consortium name="RefSeq"/>
        </authorList>
    </citation>
    <scope>IDENTIFICATION</scope>
    <source>
        <tissue evidence="11">Fruit stalk</tissue>
    </source>
</reference>
<dbReference type="CDD" id="cd00167">
    <property type="entry name" value="SANT"/>
    <property type="match status" value="2"/>
</dbReference>
<keyword evidence="4" id="KW-0238">DNA-binding</keyword>
<keyword evidence="3" id="KW-0805">Transcription regulation</keyword>
<evidence type="ECO:0000256" key="7">
    <source>
        <dbReference type="SAM" id="MobiDB-lite"/>
    </source>
</evidence>
<keyword evidence="5" id="KW-0804">Transcription</keyword>
<evidence type="ECO:0000256" key="1">
    <source>
        <dbReference type="ARBA" id="ARBA00004123"/>
    </source>
</evidence>
<dbReference type="AlphaFoldDB" id="A0A6P5Y286"/>
<dbReference type="PROSITE" id="PS51294">
    <property type="entry name" value="HTH_MYB"/>
    <property type="match status" value="2"/>
</dbReference>
<feature type="domain" description="HTH myb-type" evidence="9">
    <location>
        <begin position="150"/>
        <end position="196"/>
    </location>
</feature>
<dbReference type="RefSeq" id="XP_022734559.1">
    <property type="nucleotide sequence ID" value="XM_022878824.1"/>
</dbReference>
<feature type="region of interest" description="Disordered" evidence="7">
    <location>
        <begin position="407"/>
        <end position="428"/>
    </location>
</feature>
<dbReference type="SUPFAM" id="SSF46689">
    <property type="entry name" value="Homeodomain-like"/>
    <property type="match status" value="1"/>
</dbReference>
<feature type="compositionally biased region" description="Low complexity" evidence="7">
    <location>
        <begin position="19"/>
        <end position="33"/>
    </location>
</feature>
<evidence type="ECO:0000313" key="10">
    <source>
        <dbReference type="Proteomes" id="UP000515121"/>
    </source>
</evidence>
<feature type="compositionally biased region" description="Polar residues" evidence="7">
    <location>
        <begin position="415"/>
        <end position="428"/>
    </location>
</feature>
<keyword evidence="10" id="KW-1185">Reference proteome</keyword>
<dbReference type="Pfam" id="PF13921">
    <property type="entry name" value="Myb_DNA-bind_6"/>
    <property type="match status" value="1"/>
</dbReference>
<proteinExistence type="predicted"/>
<dbReference type="SMART" id="SM00717">
    <property type="entry name" value="SANT"/>
    <property type="match status" value="2"/>
</dbReference>
<dbReference type="GeneID" id="111288067"/>
<dbReference type="GO" id="GO:0000981">
    <property type="term" value="F:DNA-binding transcription factor activity, RNA polymerase II-specific"/>
    <property type="evidence" value="ECO:0007669"/>
    <property type="project" value="TreeGrafter"/>
</dbReference>
<feature type="domain" description="HTH myb-type" evidence="9">
    <location>
        <begin position="197"/>
        <end position="251"/>
    </location>
</feature>
<evidence type="ECO:0000256" key="4">
    <source>
        <dbReference type="ARBA" id="ARBA00023125"/>
    </source>
</evidence>
<evidence type="ECO:0000256" key="5">
    <source>
        <dbReference type="ARBA" id="ARBA00023163"/>
    </source>
</evidence>
<organism evidence="10 11">
    <name type="scientific">Durio zibethinus</name>
    <name type="common">Durian</name>
    <dbReference type="NCBI Taxonomy" id="66656"/>
    <lineage>
        <taxon>Eukaryota</taxon>
        <taxon>Viridiplantae</taxon>
        <taxon>Streptophyta</taxon>
        <taxon>Embryophyta</taxon>
        <taxon>Tracheophyta</taxon>
        <taxon>Spermatophyta</taxon>
        <taxon>Magnoliopsida</taxon>
        <taxon>eudicotyledons</taxon>
        <taxon>Gunneridae</taxon>
        <taxon>Pentapetalae</taxon>
        <taxon>rosids</taxon>
        <taxon>malvids</taxon>
        <taxon>Malvales</taxon>
        <taxon>Malvaceae</taxon>
        <taxon>Helicteroideae</taxon>
        <taxon>Durio</taxon>
    </lineage>
</organism>
<evidence type="ECO:0000259" key="8">
    <source>
        <dbReference type="PROSITE" id="PS50090"/>
    </source>
</evidence>
<dbReference type="GO" id="GO:0000978">
    <property type="term" value="F:RNA polymerase II cis-regulatory region sequence-specific DNA binding"/>
    <property type="evidence" value="ECO:0007669"/>
    <property type="project" value="TreeGrafter"/>
</dbReference>
<keyword evidence="6" id="KW-0539">Nucleus</keyword>
<name>A0A6P5Y286_DURZI</name>
<dbReference type="InterPro" id="IPR009057">
    <property type="entry name" value="Homeodomain-like_sf"/>
</dbReference>
<keyword evidence="2" id="KW-0677">Repeat</keyword>
<dbReference type="PANTHER" id="PTHR45614">
    <property type="entry name" value="MYB PROTEIN-RELATED"/>
    <property type="match status" value="1"/>
</dbReference>
<dbReference type="PROSITE" id="PS50090">
    <property type="entry name" value="MYB_LIKE"/>
    <property type="match status" value="2"/>
</dbReference>
<dbReference type="GO" id="GO:0005634">
    <property type="term" value="C:nucleus"/>
    <property type="evidence" value="ECO:0007669"/>
    <property type="project" value="UniProtKB-SubCell"/>
</dbReference>
<dbReference type="InterPro" id="IPR017930">
    <property type="entry name" value="Myb_dom"/>
</dbReference>
<dbReference type="InterPro" id="IPR050560">
    <property type="entry name" value="MYB_TF"/>
</dbReference>
<dbReference type="FunFam" id="1.10.10.60:FF:000356">
    <property type="entry name" value="MYB transcription factor"/>
    <property type="match status" value="1"/>
</dbReference>
<dbReference type="KEGG" id="dzi:111288067"/>
<evidence type="ECO:0000256" key="3">
    <source>
        <dbReference type="ARBA" id="ARBA00023015"/>
    </source>
</evidence>
<accession>A0A6P5Y286</accession>
<sequence length="462" mass="51367">MANKCVIYAPDTMNRVSRHSSSAPSSSSSSPGSLMGMVYPDMGSLSLGPNYGIVGSSGSSSQDNYACRGSEMENERASWGFHFMENYKTRSFEENHGSDVVEGKGSDCSDEFGDNSRIINLIANLNEENPNENAVSGQETDSGQSKLCARGHWRPAEDTRLRELVALYGPQNWNLIAEKLDGRSGKSCRLRWFNQLDPRINRRAFTEEEEERLMQVHRLYGNKWAMIARLFPGRTDNAVKNHWHVIMARNYREQSTAYRRRKLSQSVYVRMEETPNLVCRDAATKAAAPPYCLNIPNRRLGIISQYHFGTFNGADVGVNGGSNVSPHMTSRKEAISSSEVPHNGFCAQQAPFDFFPGFNSNDMMGMFSHTRSWHMPIDEPQISGFYPQQQQRHPSYKMAMLQSEFPSFPSSQSLTDSTAATPQVSVSEDSSAVAGSRAAASSHNNYETVPPPFIDFLGVGAT</sequence>
<dbReference type="Gene3D" id="1.10.10.60">
    <property type="entry name" value="Homeodomain-like"/>
    <property type="match status" value="2"/>
</dbReference>
<evidence type="ECO:0000259" key="9">
    <source>
        <dbReference type="PROSITE" id="PS51294"/>
    </source>
</evidence>
<dbReference type="PANTHER" id="PTHR45614:SF175">
    <property type="entry name" value="TRANSCRIPTION FACTOR MYB105-RELATED"/>
    <property type="match status" value="1"/>
</dbReference>
<gene>
    <name evidence="11" type="primary">LOC111288067</name>
</gene>
<dbReference type="FunFam" id="1.10.10.60:FF:000060">
    <property type="entry name" value="MYB transcription factor"/>
    <property type="match status" value="1"/>
</dbReference>
<comment type="subcellular location">
    <subcellularLocation>
        <location evidence="1">Nucleus</location>
    </subcellularLocation>
</comment>
<feature type="region of interest" description="Disordered" evidence="7">
    <location>
        <begin position="16"/>
        <end position="35"/>
    </location>
</feature>
<dbReference type="OrthoDB" id="2143914at2759"/>
<feature type="domain" description="Myb-like" evidence="8">
    <location>
        <begin position="150"/>
        <end position="196"/>
    </location>
</feature>
<evidence type="ECO:0000256" key="2">
    <source>
        <dbReference type="ARBA" id="ARBA00022737"/>
    </source>
</evidence>
<feature type="domain" description="Myb-like" evidence="8">
    <location>
        <begin position="197"/>
        <end position="247"/>
    </location>
</feature>
<evidence type="ECO:0000256" key="6">
    <source>
        <dbReference type="ARBA" id="ARBA00023242"/>
    </source>
</evidence>
<protein>
    <submittedName>
        <fullName evidence="11">Transcription factor CSA-like</fullName>
    </submittedName>
</protein>
<dbReference type="Proteomes" id="UP000515121">
    <property type="component" value="Unplaced"/>
</dbReference>
<evidence type="ECO:0000313" key="11">
    <source>
        <dbReference type="RefSeq" id="XP_022734559.1"/>
    </source>
</evidence>